<evidence type="ECO:0000256" key="1">
    <source>
        <dbReference type="SAM" id="MobiDB-lite"/>
    </source>
</evidence>
<proteinExistence type="predicted"/>
<name>A0A8E0RKY0_9TREM</name>
<comment type="caution">
    <text evidence="2">The sequence shown here is derived from an EMBL/GenBank/DDBJ whole genome shotgun (WGS) entry which is preliminary data.</text>
</comment>
<gene>
    <name evidence="2" type="ORF">FBUS_04943</name>
</gene>
<feature type="region of interest" description="Disordered" evidence="1">
    <location>
        <begin position="50"/>
        <end position="75"/>
    </location>
</feature>
<evidence type="ECO:0000313" key="3">
    <source>
        <dbReference type="Proteomes" id="UP000728185"/>
    </source>
</evidence>
<dbReference type="GO" id="GO:0004386">
    <property type="term" value="F:helicase activity"/>
    <property type="evidence" value="ECO:0007669"/>
    <property type="project" value="UniProtKB-KW"/>
</dbReference>
<dbReference type="Proteomes" id="UP000728185">
    <property type="component" value="Unassembled WGS sequence"/>
</dbReference>
<dbReference type="EMBL" id="LUCM01010003">
    <property type="protein sequence ID" value="KAA0186052.1"/>
    <property type="molecule type" value="Genomic_DNA"/>
</dbReference>
<reference evidence="2" key="1">
    <citation type="submission" date="2019-05" db="EMBL/GenBank/DDBJ databases">
        <title>Annotation for the trematode Fasciolopsis buski.</title>
        <authorList>
            <person name="Choi Y.-J."/>
        </authorList>
    </citation>
    <scope>NUCLEOTIDE SEQUENCE</scope>
    <source>
        <strain evidence="2">HT</strain>
        <tissue evidence="2">Whole worm</tissue>
    </source>
</reference>
<dbReference type="OrthoDB" id="196131at2759"/>
<protein>
    <submittedName>
        <fullName evidence="2">Putative dead box ATP-dependent RNA helicase</fullName>
    </submittedName>
</protein>
<keyword evidence="2" id="KW-0347">Helicase</keyword>
<evidence type="ECO:0000313" key="2">
    <source>
        <dbReference type="EMBL" id="KAA0186052.1"/>
    </source>
</evidence>
<keyword evidence="2" id="KW-0067">ATP-binding</keyword>
<organism evidence="2 3">
    <name type="scientific">Fasciolopsis buskii</name>
    <dbReference type="NCBI Taxonomy" id="27845"/>
    <lineage>
        <taxon>Eukaryota</taxon>
        <taxon>Metazoa</taxon>
        <taxon>Spiralia</taxon>
        <taxon>Lophotrochozoa</taxon>
        <taxon>Platyhelminthes</taxon>
        <taxon>Trematoda</taxon>
        <taxon>Digenea</taxon>
        <taxon>Plagiorchiida</taxon>
        <taxon>Echinostomata</taxon>
        <taxon>Echinostomatoidea</taxon>
        <taxon>Fasciolidae</taxon>
        <taxon>Fasciolopsis</taxon>
    </lineage>
</organism>
<keyword evidence="2" id="KW-0378">Hydrolase</keyword>
<dbReference type="AlphaFoldDB" id="A0A8E0RKY0"/>
<feature type="region of interest" description="Disordered" evidence="1">
    <location>
        <begin position="352"/>
        <end position="380"/>
    </location>
</feature>
<keyword evidence="3" id="KW-1185">Reference proteome</keyword>
<keyword evidence="2" id="KW-0547">Nucleotide-binding</keyword>
<accession>A0A8E0RKY0</accession>
<sequence length="397" mass="42869">MTKGRTRNMGQPELASLFFSERNHNVVRDLLELLREPKQSVPSWLETRITCSSGGNRRGKSNSSASERRPNYGAFDCQQSVNQGSSYVSTVHMVNNSDVTKGSDGCAHYPWPLVMLPVVQRLGVTSLIPFTPTASNSNSSPNDSRLVVTMASLDAVFPLEMWISKFHKAFFLRCLYLKHNRDLNTQIPLLYYKRPRQHGEVCSRLQLQTTGKAPVARLEVLSSVSTGGYSPHLLPGPGTPFPGANYQALHPASMLSAPNSLLAYHAVSSHRRDGAAGTTMVFPSSASVGHQALQQQQQQATNTTLISGSFTMPYYGEPQTYGSGAQRHSPYQQQQQAAMVAASTMSNVARATVSESDPSNSISTSVNNAAPVQSKGTASIPSAAGVSVKTVTVIQPV</sequence>